<comment type="caution">
    <text evidence="5">The sequence shown here is derived from an EMBL/GenBank/DDBJ whole genome shotgun (WGS) entry which is preliminary data.</text>
</comment>
<evidence type="ECO:0000256" key="2">
    <source>
        <dbReference type="SAM" id="MobiDB-lite"/>
    </source>
</evidence>
<dbReference type="OrthoDB" id="1489706at2"/>
<accession>A0A2S6I7N8</accession>
<organism evidence="5 6">
    <name type="scientific">Neolewinella xylanilytica</name>
    <dbReference type="NCBI Taxonomy" id="1514080"/>
    <lineage>
        <taxon>Bacteria</taxon>
        <taxon>Pseudomonadati</taxon>
        <taxon>Bacteroidota</taxon>
        <taxon>Saprospiria</taxon>
        <taxon>Saprospirales</taxon>
        <taxon>Lewinellaceae</taxon>
        <taxon>Neolewinella</taxon>
    </lineage>
</organism>
<feature type="signal peptide" evidence="3">
    <location>
        <begin position="1"/>
        <end position="23"/>
    </location>
</feature>
<name>A0A2S6I7N8_9BACT</name>
<feature type="domain" description="OmpA-like" evidence="4">
    <location>
        <begin position="555"/>
        <end position="658"/>
    </location>
</feature>
<dbReference type="SUPFAM" id="SSF82171">
    <property type="entry name" value="DPP6 N-terminal domain-like"/>
    <property type="match status" value="1"/>
</dbReference>
<evidence type="ECO:0000256" key="3">
    <source>
        <dbReference type="SAM" id="SignalP"/>
    </source>
</evidence>
<evidence type="ECO:0000313" key="5">
    <source>
        <dbReference type="EMBL" id="PPK87459.1"/>
    </source>
</evidence>
<feature type="region of interest" description="Disordered" evidence="2">
    <location>
        <begin position="379"/>
        <end position="404"/>
    </location>
</feature>
<dbReference type="InterPro" id="IPR036737">
    <property type="entry name" value="OmpA-like_sf"/>
</dbReference>
<dbReference type="EMBL" id="PTJC01000005">
    <property type="protein sequence ID" value="PPK87459.1"/>
    <property type="molecule type" value="Genomic_DNA"/>
</dbReference>
<dbReference type="Proteomes" id="UP000237662">
    <property type="component" value="Unassembled WGS sequence"/>
</dbReference>
<protein>
    <submittedName>
        <fullName evidence="5">WD40 repeat protein</fullName>
    </submittedName>
</protein>
<dbReference type="SUPFAM" id="SSF103088">
    <property type="entry name" value="OmpA-like"/>
    <property type="match status" value="1"/>
</dbReference>
<dbReference type="PROSITE" id="PS51123">
    <property type="entry name" value="OMPA_2"/>
    <property type="match status" value="1"/>
</dbReference>
<proteinExistence type="predicted"/>
<reference evidence="5 6" key="1">
    <citation type="submission" date="2018-02" db="EMBL/GenBank/DDBJ databases">
        <title>Genomic Encyclopedia of Archaeal and Bacterial Type Strains, Phase II (KMG-II): from individual species to whole genera.</title>
        <authorList>
            <person name="Goeker M."/>
        </authorList>
    </citation>
    <scope>NUCLEOTIDE SEQUENCE [LARGE SCALE GENOMIC DNA]</scope>
    <source>
        <strain evidence="5 6">DSM 29526</strain>
    </source>
</reference>
<dbReference type="AlphaFoldDB" id="A0A2S6I7N8"/>
<sequence length="658" mass="72170">MADYLKFCLALAGLLCGYLPLAAQTSLGPNGVRERDPVLTAAGDVLYFTRPDYTWNQGADDLPDVWIRHRDRNGRWQRAINPGSPINSFGPDRPLGVSVEGDRLAVYRGGGTPSIDLLERSGRNWAVTDTWSLPPEARDPDNLTFNVNSLTLVYGAPRAGGSRDLYVRYAETDGNWSPAWPLAALNSDQDEGNPRFAADGRTLLFRRSGRWFRQADRQLPAEAIAVASQFMQVAAAPTVVVGMTDEVGKDERIEAIPKSDSELVPPAALHAASLGVPPGPGELTATVPLNNGVRLRVYPDRLGRYAILLREGEIDFPDSAVPPIEALRPPGSLANIGPVSTPNRQAYLREQLEARQEELDRLDALRRELAFTRTPAEVAEFRPNDPGGTDTLPPELRPADTDSTRAKYAQALSELERMKEEFRQQQRSRARERDAAEAVYFTAGGGELASPDLSPGPVDTAGLRTSIRRGLYTPQLEPLTGYRGWENELRNDRSNAGQVGRDEIARLDAEYARQMEAIRVLRSQLRVETRRQSDTLADRSLASHQFTHRAVAPVGSSLSMATRLSVTFVPNTAYLDSGGYTGIDRLAEHIRNARSTVEIRVHTAAALDGLAAQRLSEERAATIAQRLGELGVPSVYFRVIGYGNNQPEGGERVEAIVP</sequence>
<keyword evidence="6" id="KW-1185">Reference proteome</keyword>
<feature type="chain" id="PRO_5015449817" evidence="3">
    <location>
        <begin position="24"/>
        <end position="658"/>
    </location>
</feature>
<evidence type="ECO:0000256" key="1">
    <source>
        <dbReference type="PROSITE-ProRule" id="PRU00473"/>
    </source>
</evidence>
<evidence type="ECO:0000313" key="6">
    <source>
        <dbReference type="Proteomes" id="UP000237662"/>
    </source>
</evidence>
<dbReference type="Pfam" id="PF00691">
    <property type="entry name" value="OmpA"/>
    <property type="match status" value="1"/>
</dbReference>
<keyword evidence="3" id="KW-0732">Signal</keyword>
<keyword evidence="1" id="KW-0472">Membrane</keyword>
<evidence type="ECO:0000259" key="4">
    <source>
        <dbReference type="PROSITE" id="PS51123"/>
    </source>
</evidence>
<dbReference type="RefSeq" id="WP_104418059.1">
    <property type="nucleotide sequence ID" value="NZ_PTJC01000005.1"/>
</dbReference>
<gene>
    <name evidence="5" type="ORF">CLV84_0400</name>
</gene>
<dbReference type="GO" id="GO:0016020">
    <property type="term" value="C:membrane"/>
    <property type="evidence" value="ECO:0007669"/>
    <property type="project" value="UniProtKB-UniRule"/>
</dbReference>
<dbReference type="Gene3D" id="3.30.1330.60">
    <property type="entry name" value="OmpA-like domain"/>
    <property type="match status" value="1"/>
</dbReference>
<dbReference type="InterPro" id="IPR006665">
    <property type="entry name" value="OmpA-like"/>
</dbReference>